<organism evidence="2 3">
    <name type="scientific">Piloderma croceum (strain F 1598)</name>
    <dbReference type="NCBI Taxonomy" id="765440"/>
    <lineage>
        <taxon>Eukaryota</taxon>
        <taxon>Fungi</taxon>
        <taxon>Dikarya</taxon>
        <taxon>Basidiomycota</taxon>
        <taxon>Agaricomycotina</taxon>
        <taxon>Agaricomycetes</taxon>
        <taxon>Agaricomycetidae</taxon>
        <taxon>Atheliales</taxon>
        <taxon>Atheliaceae</taxon>
        <taxon>Piloderma</taxon>
    </lineage>
</organism>
<keyword evidence="3" id="KW-1185">Reference proteome</keyword>
<dbReference type="InParanoid" id="A0A0C3FBE0"/>
<evidence type="ECO:0000256" key="1">
    <source>
        <dbReference type="SAM" id="MobiDB-lite"/>
    </source>
</evidence>
<gene>
    <name evidence="2" type="ORF">PILCRDRAFT_796531</name>
</gene>
<reference evidence="2 3" key="1">
    <citation type="submission" date="2014-04" db="EMBL/GenBank/DDBJ databases">
        <authorList>
            <consortium name="DOE Joint Genome Institute"/>
            <person name="Kuo A."/>
            <person name="Tarkka M."/>
            <person name="Buscot F."/>
            <person name="Kohler A."/>
            <person name="Nagy L.G."/>
            <person name="Floudas D."/>
            <person name="Copeland A."/>
            <person name="Barry K.W."/>
            <person name="Cichocki N."/>
            <person name="Veneault-Fourrey C."/>
            <person name="LaButti K."/>
            <person name="Lindquist E.A."/>
            <person name="Lipzen A."/>
            <person name="Lundell T."/>
            <person name="Morin E."/>
            <person name="Murat C."/>
            <person name="Sun H."/>
            <person name="Tunlid A."/>
            <person name="Henrissat B."/>
            <person name="Grigoriev I.V."/>
            <person name="Hibbett D.S."/>
            <person name="Martin F."/>
            <person name="Nordberg H.P."/>
            <person name="Cantor M.N."/>
            <person name="Hua S.X."/>
        </authorList>
    </citation>
    <scope>NUCLEOTIDE SEQUENCE [LARGE SCALE GENOMIC DNA]</scope>
    <source>
        <strain evidence="2 3">F 1598</strain>
    </source>
</reference>
<reference evidence="3" key="2">
    <citation type="submission" date="2015-01" db="EMBL/GenBank/DDBJ databases">
        <title>Evolutionary Origins and Diversification of the Mycorrhizal Mutualists.</title>
        <authorList>
            <consortium name="DOE Joint Genome Institute"/>
            <consortium name="Mycorrhizal Genomics Consortium"/>
            <person name="Kohler A."/>
            <person name="Kuo A."/>
            <person name="Nagy L.G."/>
            <person name="Floudas D."/>
            <person name="Copeland A."/>
            <person name="Barry K.W."/>
            <person name="Cichocki N."/>
            <person name="Veneault-Fourrey C."/>
            <person name="LaButti K."/>
            <person name="Lindquist E.A."/>
            <person name="Lipzen A."/>
            <person name="Lundell T."/>
            <person name="Morin E."/>
            <person name="Murat C."/>
            <person name="Riley R."/>
            <person name="Ohm R."/>
            <person name="Sun H."/>
            <person name="Tunlid A."/>
            <person name="Henrissat B."/>
            <person name="Grigoriev I.V."/>
            <person name="Hibbett D.S."/>
            <person name="Martin F."/>
        </authorList>
    </citation>
    <scope>NUCLEOTIDE SEQUENCE [LARGE SCALE GENOMIC DNA]</scope>
    <source>
        <strain evidence="3">F 1598</strain>
    </source>
</reference>
<dbReference type="Proteomes" id="UP000054166">
    <property type="component" value="Unassembled WGS sequence"/>
</dbReference>
<dbReference type="AlphaFoldDB" id="A0A0C3FBE0"/>
<proteinExistence type="predicted"/>
<protein>
    <submittedName>
        <fullName evidence="2">Uncharacterized protein</fullName>
    </submittedName>
</protein>
<dbReference type="EMBL" id="KN833028">
    <property type="protein sequence ID" value="KIM77154.1"/>
    <property type="molecule type" value="Genomic_DNA"/>
</dbReference>
<dbReference type="PROSITE" id="PS51257">
    <property type="entry name" value="PROKAR_LIPOPROTEIN"/>
    <property type="match status" value="1"/>
</dbReference>
<name>A0A0C3FBE0_PILCF</name>
<feature type="region of interest" description="Disordered" evidence="1">
    <location>
        <begin position="156"/>
        <end position="179"/>
    </location>
</feature>
<evidence type="ECO:0000313" key="2">
    <source>
        <dbReference type="EMBL" id="KIM77154.1"/>
    </source>
</evidence>
<accession>A0A0C3FBE0</accession>
<evidence type="ECO:0000313" key="3">
    <source>
        <dbReference type="Proteomes" id="UP000054166"/>
    </source>
</evidence>
<dbReference type="HOGENOM" id="CLU_983904_0_0_1"/>
<sequence>MDLKNLLRDPATNTITGTPSATTSLLTACRDMQNMPMQAQWAEPGEQSGLYNRATCFEFHQLLVSTLLRFGKALDGYAAAKSFEDLLQSAKEVNRSGTLLWYIGYLRILENHLKVLHTNKLLNLPVNTPQHLETFFTFTGFARTKKTEVIPRLTNEVDGGADDAGNSDEGGGEGVNDCGNEAGTNEDQEFCVIADKAVSSDNHDLYTAFLEWICLQEKIRQGVKKTPKDSIFHKFSAKMYEYNATVHCEAALAAINKFPGAVRNLCVQALLSSLLGAYQNPQR</sequence>